<dbReference type="AlphaFoldDB" id="A0A8J2Y6N2"/>
<sequence>MAEGQDEGQEKSFDATAHKIAEARKKGDVPQSREANTFMLYAGFAVMIMLVGGSAATAMASRLTSFLAMPDAYAYELLFNPDKKLFADLMISFGSLLAPVFVIPAAFIISSLVAQQSIVFATDKIKPKMSKINPIDNAKQKYGPDGIGEFVKSGVKMLTVAIITGLYLWQQYFDLPGYSQLQAGLLPGELRDQILMLMIYIIIASGAIAAVDLPWQRHRHAQKLKMTFEEVRKEQKDQEGDPHQKQERRKRAQVIATSTMLKDVKSADVVIVNPEHYAVALKWSRKKDSLPECVAKGVDGVAQRIKEHAAEAGVPIRSDPPTARSLYAGVEIGEVIQPDHYAAVAAAIHFSDTMRKKMKARGR</sequence>
<comment type="similarity">
    <text evidence="1">Belongs to the type III secretion exporter family.</text>
</comment>
<keyword evidence="3" id="KW-0472">Membrane</keyword>
<keyword evidence="4" id="KW-0969">Cilium</keyword>
<dbReference type="InterPro" id="IPR029025">
    <property type="entry name" value="T3SS_substrate_exporter_C"/>
</dbReference>
<dbReference type="RefSeq" id="WP_188158451.1">
    <property type="nucleotide sequence ID" value="NZ_BMGH01000001.1"/>
</dbReference>
<comment type="caution">
    <text evidence="4">The sequence shown here is derived from an EMBL/GenBank/DDBJ whole genome shotgun (WGS) entry which is preliminary data.</text>
</comment>
<feature type="transmembrane region" description="Helical" evidence="3">
    <location>
        <begin position="38"/>
        <end position="60"/>
    </location>
</feature>
<keyword evidence="3" id="KW-0812">Transmembrane</keyword>
<dbReference type="PANTHER" id="PTHR30531:SF12">
    <property type="entry name" value="FLAGELLAR BIOSYNTHETIC PROTEIN FLHB"/>
    <property type="match status" value="1"/>
</dbReference>
<feature type="transmembrane region" description="Helical" evidence="3">
    <location>
        <begin position="155"/>
        <end position="173"/>
    </location>
</feature>
<reference evidence="4" key="2">
    <citation type="submission" date="2020-09" db="EMBL/GenBank/DDBJ databases">
        <authorList>
            <person name="Sun Q."/>
            <person name="Zhou Y."/>
        </authorList>
    </citation>
    <scope>NUCLEOTIDE SEQUENCE</scope>
    <source>
        <strain evidence="4">CGMCC 1.12921</strain>
    </source>
</reference>
<keyword evidence="5" id="KW-1185">Reference proteome</keyword>
<reference evidence="4" key="1">
    <citation type="journal article" date="2014" name="Int. J. Syst. Evol. Microbiol.">
        <title>Complete genome sequence of Corynebacterium casei LMG S-19264T (=DSM 44701T), isolated from a smear-ripened cheese.</title>
        <authorList>
            <consortium name="US DOE Joint Genome Institute (JGI-PGF)"/>
            <person name="Walter F."/>
            <person name="Albersmeier A."/>
            <person name="Kalinowski J."/>
            <person name="Ruckert C."/>
        </authorList>
    </citation>
    <scope>NUCLEOTIDE SEQUENCE</scope>
    <source>
        <strain evidence="4">CGMCC 1.12921</strain>
    </source>
</reference>
<dbReference type="GO" id="GO:0009306">
    <property type="term" value="P:protein secretion"/>
    <property type="evidence" value="ECO:0007669"/>
    <property type="project" value="InterPro"/>
</dbReference>
<accession>A0A8J2Y6N2</accession>
<protein>
    <submittedName>
        <fullName evidence="4">Flagellar biosynthesis protein FlhB</fullName>
    </submittedName>
</protein>
<proteinExistence type="inferred from homology"/>
<dbReference type="Proteomes" id="UP000613582">
    <property type="component" value="Unassembled WGS sequence"/>
</dbReference>
<feature type="region of interest" description="Disordered" evidence="2">
    <location>
        <begin position="231"/>
        <end position="250"/>
    </location>
</feature>
<evidence type="ECO:0000313" key="5">
    <source>
        <dbReference type="Proteomes" id="UP000613582"/>
    </source>
</evidence>
<evidence type="ECO:0000256" key="3">
    <source>
        <dbReference type="SAM" id="Phobius"/>
    </source>
</evidence>
<dbReference type="Gene3D" id="3.40.1690.10">
    <property type="entry name" value="secretion proteins EscU"/>
    <property type="match status" value="1"/>
</dbReference>
<evidence type="ECO:0000256" key="2">
    <source>
        <dbReference type="SAM" id="MobiDB-lite"/>
    </source>
</evidence>
<organism evidence="4 5">
    <name type="scientific">Aquisalinus flavus</name>
    <dbReference type="NCBI Taxonomy" id="1526572"/>
    <lineage>
        <taxon>Bacteria</taxon>
        <taxon>Pseudomonadati</taxon>
        <taxon>Pseudomonadota</taxon>
        <taxon>Alphaproteobacteria</taxon>
        <taxon>Parvularculales</taxon>
        <taxon>Parvularculaceae</taxon>
        <taxon>Aquisalinus</taxon>
    </lineage>
</organism>
<dbReference type="EMBL" id="BMGH01000001">
    <property type="protein sequence ID" value="GGD12157.1"/>
    <property type="molecule type" value="Genomic_DNA"/>
</dbReference>
<dbReference type="Pfam" id="PF01312">
    <property type="entry name" value="Bac_export_2"/>
    <property type="match status" value="1"/>
</dbReference>
<dbReference type="GO" id="GO:0005886">
    <property type="term" value="C:plasma membrane"/>
    <property type="evidence" value="ECO:0007669"/>
    <property type="project" value="TreeGrafter"/>
</dbReference>
<feature type="compositionally biased region" description="Basic and acidic residues" evidence="2">
    <location>
        <begin position="231"/>
        <end position="245"/>
    </location>
</feature>
<feature type="transmembrane region" description="Helical" evidence="3">
    <location>
        <begin position="89"/>
        <end position="114"/>
    </location>
</feature>
<feature type="transmembrane region" description="Helical" evidence="3">
    <location>
        <begin position="193"/>
        <end position="215"/>
    </location>
</feature>
<evidence type="ECO:0000313" key="4">
    <source>
        <dbReference type="EMBL" id="GGD12157.1"/>
    </source>
</evidence>
<gene>
    <name evidence="4" type="primary">fhlB</name>
    <name evidence="4" type="ORF">GCM10011342_21180</name>
</gene>
<dbReference type="InterPro" id="IPR006135">
    <property type="entry name" value="T3SS_substrate_exporter"/>
</dbReference>
<name>A0A8J2Y6N2_9PROT</name>
<dbReference type="PANTHER" id="PTHR30531">
    <property type="entry name" value="FLAGELLAR BIOSYNTHETIC PROTEIN FLHB"/>
    <property type="match status" value="1"/>
</dbReference>
<keyword evidence="3" id="KW-1133">Transmembrane helix</keyword>
<dbReference type="PRINTS" id="PR00950">
    <property type="entry name" value="TYPE3IMSPROT"/>
</dbReference>
<dbReference type="SUPFAM" id="SSF160544">
    <property type="entry name" value="EscU C-terminal domain-like"/>
    <property type="match status" value="1"/>
</dbReference>
<evidence type="ECO:0000256" key="1">
    <source>
        <dbReference type="ARBA" id="ARBA00010690"/>
    </source>
</evidence>
<keyword evidence="4" id="KW-0282">Flagellum</keyword>
<keyword evidence="4" id="KW-0966">Cell projection</keyword>